<dbReference type="Proteomes" id="UP000515292">
    <property type="component" value="Chromosome"/>
</dbReference>
<evidence type="ECO:0000313" key="1">
    <source>
        <dbReference type="EMBL" id="QMW23154.1"/>
    </source>
</evidence>
<proteinExistence type="predicted"/>
<evidence type="ECO:0000313" key="2">
    <source>
        <dbReference type="Proteomes" id="UP000515292"/>
    </source>
</evidence>
<sequence length="153" mass="16863">MPSYIEFRHSQTGEKLITHLMDPRVIASVEQTSLAGRPAVAAIDEWASRELPPLTDTEKQHAGRLMRDVLAPRGWRVSRSNRVSGGRFFSSGAIYERQTHQSGAPIARSPLKSAAEQGDEVVARLAAVRTGNAGTVDDFLAERRREARAERDA</sequence>
<protein>
    <submittedName>
        <fullName evidence="1">Uncharacterized protein</fullName>
    </submittedName>
</protein>
<dbReference type="RefSeq" id="WP_182296751.1">
    <property type="nucleotide sequence ID" value="NZ_CP059851.1"/>
</dbReference>
<dbReference type="KEGG" id="sand:H3309_01180"/>
<accession>A0A7G5IIG2</accession>
<keyword evidence="2" id="KW-1185">Reference proteome</keyword>
<reference evidence="1 2" key="1">
    <citation type="submission" date="2020-07" db="EMBL/GenBank/DDBJ databases">
        <title>Complete genome sequence for Sandaracinobacter sp. M6.</title>
        <authorList>
            <person name="Tang Y."/>
            <person name="Liu Q."/>
            <person name="Guo Z."/>
            <person name="Lei P."/>
            <person name="Huang B."/>
        </authorList>
    </citation>
    <scope>NUCLEOTIDE SEQUENCE [LARGE SCALE GENOMIC DNA]</scope>
    <source>
        <strain evidence="1 2">M6</strain>
    </source>
</reference>
<dbReference type="EMBL" id="CP059851">
    <property type="protein sequence ID" value="QMW23154.1"/>
    <property type="molecule type" value="Genomic_DNA"/>
</dbReference>
<name>A0A7G5IIG2_9SPHN</name>
<gene>
    <name evidence="1" type="ORF">H3309_01180</name>
</gene>
<dbReference type="AlphaFoldDB" id="A0A7G5IIG2"/>
<organism evidence="1 2">
    <name type="scientific">Sandaracinobacteroides saxicola</name>
    <dbReference type="NCBI Taxonomy" id="2759707"/>
    <lineage>
        <taxon>Bacteria</taxon>
        <taxon>Pseudomonadati</taxon>
        <taxon>Pseudomonadota</taxon>
        <taxon>Alphaproteobacteria</taxon>
        <taxon>Sphingomonadales</taxon>
        <taxon>Sphingosinicellaceae</taxon>
        <taxon>Sandaracinobacteroides</taxon>
    </lineage>
</organism>